<dbReference type="PANTHER" id="PTHR37017">
    <property type="entry name" value="AB HYDROLASE-1 DOMAIN-CONTAINING PROTEIN-RELATED"/>
    <property type="match status" value="1"/>
</dbReference>
<name>A0A7S8RGW2_9MICO</name>
<evidence type="ECO:0000313" key="2">
    <source>
        <dbReference type="EMBL" id="QPE04516.1"/>
    </source>
</evidence>
<feature type="domain" description="AB hydrolase-1" evidence="1">
    <location>
        <begin position="3"/>
        <end position="231"/>
    </location>
</feature>
<accession>A0A7S8RGW2</accession>
<proteinExistence type="predicted"/>
<dbReference type="GO" id="GO:0016787">
    <property type="term" value="F:hydrolase activity"/>
    <property type="evidence" value="ECO:0007669"/>
    <property type="project" value="UniProtKB-KW"/>
</dbReference>
<dbReference type="KEGG" id="msf:IT882_15540"/>
<reference evidence="2 3" key="1">
    <citation type="submission" date="2020-11" db="EMBL/GenBank/DDBJ databases">
        <title>Amino acid is mineralized and recycled by bacteria in oceanic microbiome.</title>
        <authorList>
            <person name="Zheng L.Y."/>
        </authorList>
    </citation>
    <scope>NUCLEOTIDE SEQUENCE [LARGE SCALE GENOMIC DNA]</scope>
    <source>
        <strain evidence="2 3">A32-1</strain>
    </source>
</reference>
<keyword evidence="2" id="KW-0378">Hydrolase</keyword>
<gene>
    <name evidence="2" type="ORF">IT882_15540</name>
</gene>
<dbReference type="RefSeq" id="WP_005050723.1">
    <property type="nucleotide sequence ID" value="NZ_CP064760.1"/>
</dbReference>
<organism evidence="2 3">
    <name type="scientific">Microbacterium schleiferi</name>
    <dbReference type="NCBI Taxonomy" id="69362"/>
    <lineage>
        <taxon>Bacteria</taxon>
        <taxon>Bacillati</taxon>
        <taxon>Actinomycetota</taxon>
        <taxon>Actinomycetes</taxon>
        <taxon>Micrococcales</taxon>
        <taxon>Microbacteriaceae</taxon>
        <taxon>Microbacterium</taxon>
    </lineage>
</organism>
<dbReference type="PANTHER" id="PTHR37017:SF11">
    <property type="entry name" value="ESTERASE_LIPASE_THIOESTERASE DOMAIN-CONTAINING PROTEIN"/>
    <property type="match status" value="1"/>
</dbReference>
<dbReference type="Pfam" id="PF12697">
    <property type="entry name" value="Abhydrolase_6"/>
    <property type="match status" value="1"/>
</dbReference>
<dbReference type="Proteomes" id="UP000594480">
    <property type="component" value="Chromosome"/>
</dbReference>
<dbReference type="InterPro" id="IPR052897">
    <property type="entry name" value="Sec-Metab_Biosynth_Hydrolase"/>
</dbReference>
<dbReference type="InterPro" id="IPR000073">
    <property type="entry name" value="AB_hydrolase_1"/>
</dbReference>
<sequence>MRIVLVHGGWQGGWAWDGVVAELTKAGHEVWAPTLQGHGDNDDRAGVTLSTMADNLIGRIADKGWDRFVVVGHSGGGPLIQLVAEAMPEQVEQAIFIDAWVLADGESINAILPAELANFARGTAASSPDQSVPIPPQLFMTAFLQDGSEELHAQVEPRLVPSPGGWLDEPIRLRTAGTGDVPSGYIFLQEDRAVPQELYRASADRLTNPTTASSPGSHQAMLTRPVELAAAIVSVMS</sequence>
<keyword evidence="3" id="KW-1185">Reference proteome</keyword>
<dbReference type="SUPFAM" id="SSF53474">
    <property type="entry name" value="alpha/beta-Hydrolases"/>
    <property type="match status" value="1"/>
</dbReference>
<protein>
    <submittedName>
        <fullName evidence="2">Alpha/beta hydrolase</fullName>
    </submittedName>
</protein>
<dbReference type="AlphaFoldDB" id="A0A7S8RGW2"/>
<evidence type="ECO:0000259" key="1">
    <source>
        <dbReference type="Pfam" id="PF12697"/>
    </source>
</evidence>
<dbReference type="EMBL" id="CP064760">
    <property type="protein sequence ID" value="QPE04516.1"/>
    <property type="molecule type" value="Genomic_DNA"/>
</dbReference>
<dbReference type="Gene3D" id="3.40.50.1820">
    <property type="entry name" value="alpha/beta hydrolase"/>
    <property type="match status" value="1"/>
</dbReference>
<dbReference type="InterPro" id="IPR029058">
    <property type="entry name" value="AB_hydrolase_fold"/>
</dbReference>
<evidence type="ECO:0000313" key="3">
    <source>
        <dbReference type="Proteomes" id="UP000594480"/>
    </source>
</evidence>